<dbReference type="PRINTS" id="PR00452">
    <property type="entry name" value="SH3DOMAIN"/>
</dbReference>
<dbReference type="Proteomes" id="UP000694388">
    <property type="component" value="Unplaced"/>
</dbReference>
<dbReference type="Gene3D" id="2.30.30.40">
    <property type="entry name" value="SH3 Domains"/>
    <property type="match status" value="1"/>
</dbReference>
<evidence type="ECO:0000259" key="8">
    <source>
        <dbReference type="PROSITE" id="PS50002"/>
    </source>
</evidence>
<evidence type="ECO:0008006" key="12">
    <source>
        <dbReference type="Google" id="ProtNLM"/>
    </source>
</evidence>
<dbReference type="PROSITE" id="PS50002">
    <property type="entry name" value="SH3"/>
    <property type="match status" value="1"/>
</dbReference>
<accession>A0A8C4QRG4</accession>
<dbReference type="GO" id="GO:0005737">
    <property type="term" value="C:cytoplasm"/>
    <property type="evidence" value="ECO:0007669"/>
    <property type="project" value="UniProtKB-ARBA"/>
</dbReference>
<feature type="domain" description="LIM zinc-binding" evidence="9">
    <location>
        <begin position="3"/>
        <end position="63"/>
    </location>
</feature>
<keyword evidence="5 6" id="KW-0440">LIM domain</keyword>
<dbReference type="FunFam" id="2.10.110.10:FF:000087">
    <property type="entry name" value="LIM zinc-binding domain-containing Nebulette"/>
    <property type="match status" value="1"/>
</dbReference>
<dbReference type="FunFam" id="2.30.30.40:FF:000007">
    <property type="entry name" value="nebulin isoform X1"/>
    <property type="match status" value="1"/>
</dbReference>
<dbReference type="SMART" id="SM00227">
    <property type="entry name" value="NEBU"/>
    <property type="match status" value="2"/>
</dbReference>
<evidence type="ECO:0000313" key="11">
    <source>
        <dbReference type="Proteomes" id="UP000694388"/>
    </source>
</evidence>
<evidence type="ECO:0000256" key="1">
    <source>
        <dbReference type="ARBA" id="ARBA00022443"/>
    </source>
</evidence>
<dbReference type="InterPro" id="IPR000900">
    <property type="entry name" value="Nebulin_repeat"/>
</dbReference>
<proteinExistence type="predicted"/>
<reference evidence="10" key="1">
    <citation type="submission" date="2025-05" db="UniProtKB">
        <authorList>
            <consortium name="Ensembl"/>
        </authorList>
    </citation>
    <scope>IDENTIFICATION</scope>
</reference>
<dbReference type="Pfam" id="PF14604">
    <property type="entry name" value="SH3_9"/>
    <property type="match status" value="1"/>
</dbReference>
<dbReference type="CDD" id="cd09447">
    <property type="entry name" value="LIM_LASP"/>
    <property type="match status" value="1"/>
</dbReference>
<evidence type="ECO:0000256" key="3">
    <source>
        <dbReference type="ARBA" id="ARBA00022737"/>
    </source>
</evidence>
<evidence type="ECO:0000256" key="6">
    <source>
        <dbReference type="PROSITE-ProRule" id="PRU00125"/>
    </source>
</evidence>
<dbReference type="PANTHER" id="PTHR46218:SF4">
    <property type="entry name" value="LIM AND SH3 DOMAIN PROTEIN LASP"/>
    <property type="match status" value="1"/>
</dbReference>
<dbReference type="InterPro" id="IPR036028">
    <property type="entry name" value="SH3-like_dom_sf"/>
</dbReference>
<dbReference type="AlphaFoldDB" id="A0A8C4QRG4"/>
<dbReference type="Pfam" id="PF00880">
    <property type="entry name" value="Nebulin"/>
    <property type="match status" value="2"/>
</dbReference>
<keyword evidence="1 7" id="KW-0728">SH3 domain</keyword>
<dbReference type="GO" id="GO:0005925">
    <property type="term" value="C:focal adhesion"/>
    <property type="evidence" value="ECO:0007669"/>
    <property type="project" value="TreeGrafter"/>
</dbReference>
<evidence type="ECO:0000256" key="5">
    <source>
        <dbReference type="ARBA" id="ARBA00023038"/>
    </source>
</evidence>
<dbReference type="InterPro" id="IPR051759">
    <property type="entry name" value="LIM-SH3_domain_protein"/>
</dbReference>
<sequence>MNPACARCEKIVYPTEKVSCLDKTWHKACFHCEVCRMTLNMKNYKGYNKKPYCSAHYPKQTFTTIADTPENLRLKQQSELQSQVKYKEDFEKSRGKGFSLVPDTPELRRIKKAQEQISHSKYQEEPDKGKQKGWPGGGVAVVGERAKAGQHNATDGYSHSLPRRAVEPDCGDWRRTRLEQQQQQLVGGHVQREVHEPARSVVVSGYSGGDRRMEAAQTHTGFPYYGGGTPAGYYHPNGAGYQQAAIEHQQRLVGTASHAGQPTVPIPVHLHGPGRSYRALYDYTAADDDEVSFMDGDLIVNVQAIDEGWMYGTVQRTGHSGMLPANYVEAV</sequence>
<evidence type="ECO:0000256" key="2">
    <source>
        <dbReference type="ARBA" id="ARBA00022723"/>
    </source>
</evidence>
<keyword evidence="11" id="KW-1185">Reference proteome</keyword>
<organism evidence="10 11">
    <name type="scientific">Eptatretus burgeri</name>
    <name type="common">Inshore hagfish</name>
    <dbReference type="NCBI Taxonomy" id="7764"/>
    <lineage>
        <taxon>Eukaryota</taxon>
        <taxon>Metazoa</taxon>
        <taxon>Chordata</taxon>
        <taxon>Craniata</taxon>
        <taxon>Vertebrata</taxon>
        <taxon>Cyclostomata</taxon>
        <taxon>Myxini</taxon>
        <taxon>Myxiniformes</taxon>
        <taxon>Myxinidae</taxon>
        <taxon>Eptatretinae</taxon>
        <taxon>Eptatretus</taxon>
    </lineage>
</organism>
<dbReference type="InterPro" id="IPR001781">
    <property type="entry name" value="Znf_LIM"/>
</dbReference>
<keyword evidence="2 6" id="KW-0479">Metal-binding</keyword>
<dbReference type="InterPro" id="IPR001452">
    <property type="entry name" value="SH3_domain"/>
</dbReference>
<dbReference type="Pfam" id="PF00412">
    <property type="entry name" value="LIM"/>
    <property type="match status" value="1"/>
</dbReference>
<dbReference type="GO" id="GO:0046872">
    <property type="term" value="F:metal ion binding"/>
    <property type="evidence" value="ECO:0007669"/>
    <property type="project" value="UniProtKB-KW"/>
</dbReference>
<feature type="domain" description="SH3" evidence="8">
    <location>
        <begin position="272"/>
        <end position="331"/>
    </location>
</feature>
<evidence type="ECO:0000259" key="9">
    <source>
        <dbReference type="PROSITE" id="PS50023"/>
    </source>
</evidence>
<dbReference type="GeneTree" id="ENSGT00940000154775"/>
<dbReference type="PANTHER" id="PTHR46218">
    <property type="entry name" value="LASP"/>
    <property type="match status" value="1"/>
</dbReference>
<keyword evidence="3" id="KW-0677">Repeat</keyword>
<dbReference type="PROSITE" id="PS50023">
    <property type="entry name" value="LIM_DOMAIN_2"/>
    <property type="match status" value="1"/>
</dbReference>
<protein>
    <recommendedName>
        <fullName evidence="12">LIM and SH3 domain protein 1</fullName>
    </recommendedName>
</protein>
<evidence type="ECO:0000256" key="4">
    <source>
        <dbReference type="ARBA" id="ARBA00022833"/>
    </source>
</evidence>
<evidence type="ECO:0000313" key="10">
    <source>
        <dbReference type="Ensembl" id="ENSEBUP00000019396.1"/>
    </source>
</evidence>
<dbReference type="SMART" id="SM00326">
    <property type="entry name" value="SH3"/>
    <property type="match status" value="1"/>
</dbReference>
<dbReference type="Ensembl" id="ENSEBUT00000019958.1">
    <property type="protein sequence ID" value="ENSEBUP00000019383.1"/>
    <property type="gene ID" value="ENSEBUG00000012059.1"/>
</dbReference>
<name>A0A8C4QRG4_EPTBU</name>
<dbReference type="Ensembl" id="ENSEBUT00000019972.1">
    <property type="protein sequence ID" value="ENSEBUP00000019396.1"/>
    <property type="gene ID" value="ENSEBUG00000012059.1"/>
</dbReference>
<dbReference type="OMA" id="RRSMHEV"/>
<dbReference type="Gene3D" id="2.10.110.10">
    <property type="entry name" value="Cysteine Rich Protein"/>
    <property type="match status" value="1"/>
</dbReference>
<dbReference type="PROSITE" id="PS51216">
    <property type="entry name" value="NEBULIN"/>
    <property type="match status" value="2"/>
</dbReference>
<dbReference type="SUPFAM" id="SSF57716">
    <property type="entry name" value="Glucocorticoid receptor-like (DNA-binding domain)"/>
    <property type="match status" value="1"/>
</dbReference>
<evidence type="ECO:0000256" key="7">
    <source>
        <dbReference type="PROSITE-ProRule" id="PRU00192"/>
    </source>
</evidence>
<dbReference type="SMART" id="SM00132">
    <property type="entry name" value="LIM"/>
    <property type="match status" value="1"/>
</dbReference>
<dbReference type="GO" id="GO:0051015">
    <property type="term" value="F:actin filament binding"/>
    <property type="evidence" value="ECO:0007669"/>
    <property type="project" value="TreeGrafter"/>
</dbReference>
<keyword evidence="4 6" id="KW-0862">Zinc</keyword>
<dbReference type="PROSITE" id="PS00478">
    <property type="entry name" value="LIM_DOMAIN_1"/>
    <property type="match status" value="1"/>
</dbReference>
<dbReference type="CDD" id="cd11789">
    <property type="entry name" value="SH3_Nebulin_family_C"/>
    <property type="match status" value="1"/>
</dbReference>
<dbReference type="SUPFAM" id="SSF50044">
    <property type="entry name" value="SH3-domain"/>
    <property type="match status" value="1"/>
</dbReference>